<reference evidence="6" key="1">
    <citation type="submission" date="2016-06" db="EMBL/GenBank/DDBJ databases">
        <title>Parallel loss of symbiosis genes in relatives of nitrogen-fixing non-legume Parasponia.</title>
        <authorList>
            <person name="Van Velzen R."/>
            <person name="Holmer R."/>
            <person name="Bu F."/>
            <person name="Rutten L."/>
            <person name="Van Zeijl A."/>
            <person name="Liu W."/>
            <person name="Santuari L."/>
            <person name="Cao Q."/>
            <person name="Sharma T."/>
            <person name="Shen D."/>
            <person name="Roswanjaya Y."/>
            <person name="Wardhani T."/>
            <person name="Kalhor M.S."/>
            <person name="Jansen J."/>
            <person name="Van den Hoogen J."/>
            <person name="Gungor B."/>
            <person name="Hartog M."/>
            <person name="Hontelez J."/>
            <person name="Verver J."/>
            <person name="Yang W.-C."/>
            <person name="Schijlen E."/>
            <person name="Repin R."/>
            <person name="Schilthuizen M."/>
            <person name="Schranz E."/>
            <person name="Heidstra R."/>
            <person name="Miyata K."/>
            <person name="Fedorova E."/>
            <person name="Kohlen W."/>
            <person name="Bisseling T."/>
            <person name="Smit S."/>
            <person name="Geurts R."/>
        </authorList>
    </citation>
    <scope>NUCLEOTIDE SEQUENCE [LARGE SCALE GENOMIC DNA]</scope>
    <source>
        <strain evidence="6">cv. WU1-14</strain>
    </source>
</reference>
<keyword evidence="4" id="KW-0460">Magnesium</keyword>
<keyword evidence="1 5" id="KW-0489">Methyltransferase</keyword>
<keyword evidence="2 5" id="KW-0808">Transferase</keyword>
<proteinExistence type="predicted"/>
<dbReference type="GO" id="GO:0008168">
    <property type="term" value="F:methyltransferase activity"/>
    <property type="evidence" value="ECO:0007669"/>
    <property type="project" value="UniProtKB-KW"/>
</dbReference>
<dbReference type="SUPFAM" id="SSF53335">
    <property type="entry name" value="S-adenosyl-L-methionine-dependent methyltransferases"/>
    <property type="match status" value="1"/>
</dbReference>
<dbReference type="OrthoDB" id="1523883at2759"/>
<keyword evidence="3" id="KW-0479">Metal-binding</keyword>
<evidence type="ECO:0000256" key="4">
    <source>
        <dbReference type="ARBA" id="ARBA00022842"/>
    </source>
</evidence>
<sequence length="368" mass="40749">MMAEVVVRPMNGGNGHYSYSKNSAFQRKAIEAAKELINKGIAEELDINTFTSSKTFKIADLGCSVGPNTLLAVQNIIDAVEHKCHSQEEGNNIACDVPEFQVFFNDQASNDFNQLFTSLPPQTQYFAAGVPGSFHGRLFPNASLHFVHTSCAAQWLSRVPPEVLDKRSPAWNKGRVHYSNSSSEVIKAFEAQYAKDLDNFLKLRAQEIVHGGLMALILPGRPSGTPHSDAYVNKALELVESSLIDMAKKGRISYDKLDSFNIPVYFASPQEVESVVKRNGSFSLEIMENLPHEKPQPKVMSVTLRAGLEGTINEHFGDKILDELFDLVVYKKLEEASSVIESCDSVCLFVLLKRIPNEQKRVHAACTG</sequence>
<dbReference type="Pfam" id="PF03492">
    <property type="entry name" value="Methyltransf_7"/>
    <property type="match status" value="1"/>
</dbReference>
<gene>
    <name evidence="5" type="ORF">PanWU01x14_070620</name>
</gene>
<evidence type="ECO:0000313" key="6">
    <source>
        <dbReference type="Proteomes" id="UP000237105"/>
    </source>
</evidence>
<dbReference type="PANTHER" id="PTHR31009">
    <property type="entry name" value="S-ADENOSYL-L-METHIONINE:CARBOXYL METHYLTRANSFERASE FAMILY PROTEIN"/>
    <property type="match status" value="1"/>
</dbReference>
<evidence type="ECO:0000256" key="3">
    <source>
        <dbReference type="ARBA" id="ARBA00022723"/>
    </source>
</evidence>
<keyword evidence="6" id="KW-1185">Reference proteome</keyword>
<comment type="caution">
    <text evidence="5">The sequence shown here is derived from an EMBL/GenBank/DDBJ whole genome shotgun (WGS) entry which is preliminary data.</text>
</comment>
<name>A0A2P5DEZ9_PARAD</name>
<evidence type="ECO:0000313" key="5">
    <source>
        <dbReference type="EMBL" id="PON71875.1"/>
    </source>
</evidence>
<dbReference type="Proteomes" id="UP000237105">
    <property type="component" value="Unassembled WGS sequence"/>
</dbReference>
<accession>A0A2P5DEZ9</accession>
<evidence type="ECO:0000256" key="2">
    <source>
        <dbReference type="ARBA" id="ARBA00022679"/>
    </source>
</evidence>
<dbReference type="InterPro" id="IPR005299">
    <property type="entry name" value="MeTrfase_7"/>
</dbReference>
<dbReference type="EMBL" id="JXTB01000042">
    <property type="protein sequence ID" value="PON71875.1"/>
    <property type="molecule type" value="Genomic_DNA"/>
</dbReference>
<evidence type="ECO:0000256" key="1">
    <source>
        <dbReference type="ARBA" id="ARBA00022603"/>
    </source>
</evidence>
<dbReference type="Gene3D" id="3.40.50.150">
    <property type="entry name" value="Vaccinia Virus protein VP39"/>
    <property type="match status" value="1"/>
</dbReference>
<dbReference type="GO" id="GO:0046872">
    <property type="term" value="F:metal ion binding"/>
    <property type="evidence" value="ECO:0007669"/>
    <property type="project" value="UniProtKB-KW"/>
</dbReference>
<organism evidence="5 6">
    <name type="scientific">Parasponia andersonii</name>
    <name type="common">Sponia andersonii</name>
    <dbReference type="NCBI Taxonomy" id="3476"/>
    <lineage>
        <taxon>Eukaryota</taxon>
        <taxon>Viridiplantae</taxon>
        <taxon>Streptophyta</taxon>
        <taxon>Embryophyta</taxon>
        <taxon>Tracheophyta</taxon>
        <taxon>Spermatophyta</taxon>
        <taxon>Magnoliopsida</taxon>
        <taxon>eudicotyledons</taxon>
        <taxon>Gunneridae</taxon>
        <taxon>Pentapetalae</taxon>
        <taxon>rosids</taxon>
        <taxon>fabids</taxon>
        <taxon>Rosales</taxon>
        <taxon>Cannabaceae</taxon>
        <taxon>Parasponia</taxon>
    </lineage>
</organism>
<dbReference type="AlphaFoldDB" id="A0A2P5DEZ9"/>
<dbReference type="InterPro" id="IPR042086">
    <property type="entry name" value="MeTrfase_capping"/>
</dbReference>
<dbReference type="GO" id="GO:0032259">
    <property type="term" value="P:methylation"/>
    <property type="evidence" value="ECO:0007669"/>
    <property type="project" value="UniProtKB-KW"/>
</dbReference>
<dbReference type="Gene3D" id="1.10.1200.270">
    <property type="entry name" value="Methyltransferase, alpha-helical capping domain"/>
    <property type="match status" value="1"/>
</dbReference>
<protein>
    <submittedName>
        <fullName evidence="5">SAM dependent carboxyl methyltransferase</fullName>
    </submittedName>
</protein>
<dbReference type="InterPro" id="IPR029063">
    <property type="entry name" value="SAM-dependent_MTases_sf"/>
</dbReference>